<reference evidence="1 2" key="1">
    <citation type="submission" date="2019-05" db="EMBL/GenBank/DDBJ databases">
        <title>Another draft genome of Portunus trituberculatus and its Hox gene families provides insights of decapod evolution.</title>
        <authorList>
            <person name="Jeong J.-H."/>
            <person name="Song I."/>
            <person name="Kim S."/>
            <person name="Choi T."/>
            <person name="Kim D."/>
            <person name="Ryu S."/>
            <person name="Kim W."/>
        </authorList>
    </citation>
    <scope>NUCLEOTIDE SEQUENCE [LARGE SCALE GENOMIC DNA]</scope>
    <source>
        <tissue evidence="1">Muscle</tissue>
    </source>
</reference>
<sequence>MWFVYTAVAHQLILTPSPLPRWGITGATTGKRPHTVPIRHPAVLTGAALSAVDSCRSDIWITNTGVMLQIFFFYYDIPDGRRKALAYKIDVILAVFGLS</sequence>
<evidence type="ECO:0000313" key="2">
    <source>
        <dbReference type="Proteomes" id="UP000324222"/>
    </source>
</evidence>
<evidence type="ECO:0000313" key="1">
    <source>
        <dbReference type="EMBL" id="MPC14375.1"/>
    </source>
</evidence>
<organism evidence="1 2">
    <name type="scientific">Portunus trituberculatus</name>
    <name type="common">Swimming crab</name>
    <name type="synonym">Neptunus trituberculatus</name>
    <dbReference type="NCBI Taxonomy" id="210409"/>
    <lineage>
        <taxon>Eukaryota</taxon>
        <taxon>Metazoa</taxon>
        <taxon>Ecdysozoa</taxon>
        <taxon>Arthropoda</taxon>
        <taxon>Crustacea</taxon>
        <taxon>Multicrustacea</taxon>
        <taxon>Malacostraca</taxon>
        <taxon>Eumalacostraca</taxon>
        <taxon>Eucarida</taxon>
        <taxon>Decapoda</taxon>
        <taxon>Pleocyemata</taxon>
        <taxon>Brachyura</taxon>
        <taxon>Eubrachyura</taxon>
        <taxon>Portunoidea</taxon>
        <taxon>Portunidae</taxon>
        <taxon>Portuninae</taxon>
        <taxon>Portunus</taxon>
    </lineage>
</organism>
<dbReference type="EMBL" id="VSRR010000347">
    <property type="protein sequence ID" value="MPC14375.1"/>
    <property type="molecule type" value="Genomic_DNA"/>
</dbReference>
<proteinExistence type="predicted"/>
<dbReference type="OrthoDB" id="6355526at2759"/>
<keyword evidence="2" id="KW-1185">Reference proteome</keyword>
<comment type="caution">
    <text evidence="1">The sequence shown here is derived from an EMBL/GenBank/DDBJ whole genome shotgun (WGS) entry which is preliminary data.</text>
</comment>
<name>A0A5B7CZ98_PORTR</name>
<gene>
    <name evidence="1" type="ORF">E2C01_007138</name>
</gene>
<protein>
    <submittedName>
        <fullName evidence="1">Uncharacterized protein</fullName>
    </submittedName>
</protein>
<dbReference type="AlphaFoldDB" id="A0A5B7CZ98"/>
<dbReference type="Proteomes" id="UP000324222">
    <property type="component" value="Unassembled WGS sequence"/>
</dbReference>
<accession>A0A5B7CZ98</accession>